<dbReference type="InterPro" id="IPR003959">
    <property type="entry name" value="ATPase_AAA_core"/>
</dbReference>
<dbReference type="OrthoDB" id="5421at2759"/>
<proteinExistence type="predicted"/>
<dbReference type="VEuPathDB" id="TriTrypDB:BSAL_46405"/>
<dbReference type="AlphaFoldDB" id="A0A0S4JUV1"/>
<dbReference type="GO" id="GO:0016887">
    <property type="term" value="F:ATP hydrolysis activity"/>
    <property type="evidence" value="ECO:0007669"/>
    <property type="project" value="InterPro"/>
</dbReference>
<evidence type="ECO:0000313" key="6">
    <source>
        <dbReference type="Proteomes" id="UP000051952"/>
    </source>
</evidence>
<dbReference type="PANTHER" id="PTHR23077:SF117">
    <property type="entry name" value="AAA+ ATPASE DOMAIN-CONTAINING PROTEIN"/>
    <property type="match status" value="1"/>
</dbReference>
<dbReference type="Gene3D" id="3.40.50.300">
    <property type="entry name" value="P-loop containing nucleotide triphosphate hydrolases"/>
    <property type="match status" value="1"/>
</dbReference>
<keyword evidence="6" id="KW-1185">Reference proteome</keyword>
<gene>
    <name evidence="5" type="ORF">BSAL_46405</name>
</gene>
<evidence type="ECO:0000256" key="1">
    <source>
        <dbReference type="ARBA" id="ARBA00022741"/>
    </source>
</evidence>
<evidence type="ECO:0000256" key="2">
    <source>
        <dbReference type="ARBA" id="ARBA00022840"/>
    </source>
</evidence>
<dbReference type="InterPro" id="IPR027417">
    <property type="entry name" value="P-loop_NTPase"/>
</dbReference>
<dbReference type="PANTHER" id="PTHR23077">
    <property type="entry name" value="AAA-FAMILY ATPASE"/>
    <property type="match status" value="1"/>
</dbReference>
<evidence type="ECO:0000313" key="5">
    <source>
        <dbReference type="EMBL" id="CUG94082.1"/>
    </source>
</evidence>
<name>A0A0S4JUV1_BODSA</name>
<keyword evidence="3" id="KW-0175">Coiled coil</keyword>
<accession>A0A0S4JUV1</accession>
<evidence type="ECO:0000259" key="4">
    <source>
        <dbReference type="SMART" id="SM00382"/>
    </source>
</evidence>
<dbReference type="Pfam" id="PF17862">
    <property type="entry name" value="AAA_lid_3"/>
    <property type="match status" value="1"/>
</dbReference>
<protein>
    <submittedName>
        <fullName evidence="5">ATPase, putative</fullName>
    </submittedName>
</protein>
<dbReference type="InterPro" id="IPR050168">
    <property type="entry name" value="AAA_ATPase_domain"/>
</dbReference>
<reference evidence="6" key="1">
    <citation type="submission" date="2015-09" db="EMBL/GenBank/DDBJ databases">
        <authorList>
            <consortium name="Pathogen Informatics"/>
        </authorList>
    </citation>
    <scope>NUCLEOTIDE SEQUENCE [LARGE SCALE GENOMIC DNA]</scope>
    <source>
        <strain evidence="6">Lake Konstanz</strain>
    </source>
</reference>
<dbReference type="GO" id="GO:0005524">
    <property type="term" value="F:ATP binding"/>
    <property type="evidence" value="ECO:0007669"/>
    <property type="project" value="UniProtKB-KW"/>
</dbReference>
<keyword evidence="1" id="KW-0547">Nucleotide-binding</keyword>
<feature type="domain" description="AAA+ ATPase" evidence="4">
    <location>
        <begin position="406"/>
        <end position="540"/>
    </location>
</feature>
<organism evidence="5 6">
    <name type="scientific">Bodo saltans</name>
    <name type="common">Flagellated protozoan</name>
    <dbReference type="NCBI Taxonomy" id="75058"/>
    <lineage>
        <taxon>Eukaryota</taxon>
        <taxon>Discoba</taxon>
        <taxon>Euglenozoa</taxon>
        <taxon>Kinetoplastea</taxon>
        <taxon>Metakinetoplastina</taxon>
        <taxon>Eubodonida</taxon>
        <taxon>Bodonidae</taxon>
        <taxon>Bodo</taxon>
    </lineage>
</organism>
<evidence type="ECO:0000256" key="3">
    <source>
        <dbReference type="ARBA" id="ARBA00023054"/>
    </source>
</evidence>
<sequence length="648" mass="69825">MLCCLTKVENTAESRKWFLTRSDIVSQQQFHFSTCVVISKEFAERERRTSTVMPVTLRGVSPEPGLFFAAEDGQDMLQLLPLSTDALVKVAKTIIVNATRDDHQTVHCLHSLLLGKVVVASATIVQNGDSIAQIQSCETIHGPAGSIPLLVDHTTVVKVNHVEMKPQVSADNSLLGIESFIKGLRTAIFSSQGEAWILVCGQRGCGVTSAIRSLCASPNLCMVVNFSDTIHALSPPQRCAAVVFLVEDGVSFFMMNDEESSQMALRKLTVSAKVQMLCAQWRRTVDMSATKVVVLVRSVHRVGQPFARHFDRVLALGLPDATQRKFILAQMHPHADAGALSLATVGRTRSELLARPYAQLAAKSSMKAAISWNRIAGLSKVKALLQHAILLPRQHPDRFRNFGLSPPRGVLLYGPPGCAKTSLVKALCSDQNISFVYLDGAELISAYVGESEQILRNTFASAAEKAPCVVFFDEVEIIGGSRSSNGDNSRLLSTLLMELDGFSLSSDVCFVGATNMPQLLDSALLRPGRFDQLVFVPLPNAEERQELLTLFLGESQKIDFAAVAQATNGFSGADLEGVCRQIIGQLTVTASTSVHHEPLTPAAAAAAATTVSLTTSAVLQAVQSHPIVQYDSSGIDSFCAKMSGGYTA</sequence>
<dbReference type="InterPro" id="IPR041569">
    <property type="entry name" value="AAA_lid_3"/>
</dbReference>
<dbReference type="Pfam" id="PF00004">
    <property type="entry name" value="AAA"/>
    <property type="match status" value="1"/>
</dbReference>
<dbReference type="Gene3D" id="1.10.8.60">
    <property type="match status" value="1"/>
</dbReference>
<dbReference type="FunFam" id="3.40.50.300:FF:001025">
    <property type="entry name" value="ATPase family, AAA domain-containing 2B"/>
    <property type="match status" value="1"/>
</dbReference>
<dbReference type="EMBL" id="CYKH01002220">
    <property type="protein sequence ID" value="CUG94082.1"/>
    <property type="molecule type" value="Genomic_DNA"/>
</dbReference>
<dbReference type="Proteomes" id="UP000051952">
    <property type="component" value="Unassembled WGS sequence"/>
</dbReference>
<dbReference type="InterPro" id="IPR003593">
    <property type="entry name" value="AAA+_ATPase"/>
</dbReference>
<keyword evidence="2" id="KW-0067">ATP-binding</keyword>
<dbReference type="SUPFAM" id="SSF52540">
    <property type="entry name" value="P-loop containing nucleoside triphosphate hydrolases"/>
    <property type="match status" value="1"/>
</dbReference>
<dbReference type="SMART" id="SM00382">
    <property type="entry name" value="AAA"/>
    <property type="match status" value="1"/>
</dbReference>